<name>A0A1X2G3C2_9FUNG</name>
<dbReference type="GO" id="GO:0016887">
    <property type="term" value="F:ATP hydrolysis activity"/>
    <property type="evidence" value="ECO:0007669"/>
    <property type="project" value="InterPro"/>
</dbReference>
<evidence type="ECO:0000259" key="10">
    <source>
        <dbReference type="SMART" id="SM00382"/>
    </source>
</evidence>
<dbReference type="STRING" id="101127.A0A1X2G3C2"/>
<dbReference type="GO" id="GO:0003677">
    <property type="term" value="F:DNA binding"/>
    <property type="evidence" value="ECO:0007669"/>
    <property type="project" value="UniProtKB-KW"/>
</dbReference>
<dbReference type="AlphaFoldDB" id="A0A1X2G3C2"/>
<feature type="region of interest" description="Disordered" evidence="9">
    <location>
        <begin position="806"/>
        <end position="833"/>
    </location>
</feature>
<dbReference type="Pfam" id="PF00004">
    <property type="entry name" value="AAA"/>
    <property type="match status" value="1"/>
</dbReference>
<comment type="similarity">
    <text evidence="8">Belongs to the activator 1 small subunits family. CTF18 subfamily.</text>
</comment>
<dbReference type="SMART" id="SM00382">
    <property type="entry name" value="AAA"/>
    <property type="match status" value="1"/>
</dbReference>
<dbReference type="GO" id="GO:0006260">
    <property type="term" value="P:DNA replication"/>
    <property type="evidence" value="ECO:0007669"/>
    <property type="project" value="UniProtKB-KW"/>
</dbReference>
<organism evidence="11 12">
    <name type="scientific">Hesseltinella vesiculosa</name>
    <dbReference type="NCBI Taxonomy" id="101127"/>
    <lineage>
        <taxon>Eukaryota</taxon>
        <taxon>Fungi</taxon>
        <taxon>Fungi incertae sedis</taxon>
        <taxon>Mucoromycota</taxon>
        <taxon>Mucoromycotina</taxon>
        <taxon>Mucoromycetes</taxon>
        <taxon>Mucorales</taxon>
        <taxon>Cunninghamellaceae</taxon>
        <taxon>Hesseltinella</taxon>
    </lineage>
</organism>
<dbReference type="InterPro" id="IPR003959">
    <property type="entry name" value="ATPase_AAA_core"/>
</dbReference>
<dbReference type="OrthoDB" id="2195431at2759"/>
<sequence>MDLPSNSGQKRSINYFDLDDGIDDDDELIFDEMGEDTFAGLDDYIQEQERWQQMNDLKSSTVSSSKNDIHASMILDQELVYPLDDDDDDNIELFDASMDHTTSIPVSTFARGHQASMAMANTSKKAGTANPSLSSPLPAKEQGYDYSRPPATGNFLTATCPQTGKPIYIPTQLRAKARKPAPLLNYCLNKDTRLLSKPIHTMMNDLKVTDMTAHAEAQRERRKQVKGKSKKKRTIDPEAQLLWVEKYRPSIFMDLLGDQRVNREALAWVKQWDYCVFGRRPQVESQRDKALRQYQSTFGKVSNAANLNANAKRPENNDPLLRPDQKILLLSGPPGYGKTTLAHVIAKHAGYNIVEVNASDDRTGEVVNTKIKSALEMQAIMRKPNEDGSKGTTMYTKPNLLIIDEIDGASSSGGADSFIRQLVDMASAEVKKDNQASSRRGRKKERQPLLRPIICVCNDAYAPVLRPLRAVATHIQFRRVPALNVAKRLDFICQNEGLSTDLRTLSLLCEMTDGDMRSCLNTLQFIRSKSSSLDKEMLAKNQGTLGKKDVGQSLFATWNTLFSAGKSRQLYKRQRQDRFVDHLALTINNSGDVDKVLQGCFEAYPLMKFHDESLSKLVAIGDWMDFYDHLQHRTFSMHDYSMMGYMPYVAVNYHRYFAGAVIQDHRMEYPRMDYEMFAKKKSYENLMSIFMTGIHPYQRRFLTSEQLALVVIPRLLRILSPDLKPVNKHLIKPQEKAVLENLVNTMLEYGLTFIQESNSDGQFSFRLEPPMEEMVLFEHLHRKSILTSRYAVRQLVAQEIETERLRRRESAMGPKPTKKEDAPMTNEPVSSKATTKKIATDFFGRRIESKEKAADEVSPMGVDEPNLQIQYRYHEGFSNAVRKPMPMNLFL</sequence>
<keyword evidence="4" id="KW-0067">ATP-binding</keyword>
<evidence type="ECO:0000256" key="3">
    <source>
        <dbReference type="ARBA" id="ARBA00022741"/>
    </source>
</evidence>
<dbReference type="InterPro" id="IPR047854">
    <property type="entry name" value="RFC_lid"/>
</dbReference>
<dbReference type="CDD" id="cd00009">
    <property type="entry name" value="AAA"/>
    <property type="match status" value="1"/>
</dbReference>
<dbReference type="InterPro" id="IPR053016">
    <property type="entry name" value="CTF18-RFC_complex"/>
</dbReference>
<evidence type="ECO:0000256" key="9">
    <source>
        <dbReference type="SAM" id="MobiDB-lite"/>
    </source>
</evidence>
<keyword evidence="7" id="KW-0131">Cell cycle</keyword>
<keyword evidence="5" id="KW-0238">DNA-binding</keyword>
<keyword evidence="12" id="KW-1185">Reference proteome</keyword>
<dbReference type="PANTHER" id="PTHR46765">
    <property type="entry name" value="P-LOOP CONTAINING NUCLEOSIDE TRIPHOSPHATE HYDROLASES SUPERFAMILY PROTEIN"/>
    <property type="match status" value="1"/>
</dbReference>
<dbReference type="Proteomes" id="UP000242146">
    <property type="component" value="Unassembled WGS sequence"/>
</dbReference>
<keyword evidence="2" id="KW-0235">DNA replication</keyword>
<reference evidence="11 12" key="1">
    <citation type="submission" date="2016-07" db="EMBL/GenBank/DDBJ databases">
        <title>Pervasive Adenine N6-methylation of Active Genes in Fungi.</title>
        <authorList>
            <consortium name="DOE Joint Genome Institute"/>
            <person name="Mondo S.J."/>
            <person name="Dannebaum R.O."/>
            <person name="Kuo R.C."/>
            <person name="Labutti K."/>
            <person name="Haridas S."/>
            <person name="Kuo A."/>
            <person name="Salamov A."/>
            <person name="Ahrendt S.R."/>
            <person name="Lipzen A."/>
            <person name="Sullivan W."/>
            <person name="Andreopoulos W.B."/>
            <person name="Clum A."/>
            <person name="Lindquist E."/>
            <person name="Daum C."/>
            <person name="Ramamoorthy G.K."/>
            <person name="Gryganskyi A."/>
            <person name="Culley D."/>
            <person name="Magnuson J.K."/>
            <person name="James T.Y."/>
            <person name="O'Malley M.A."/>
            <person name="Stajich J.E."/>
            <person name="Spatafora J.W."/>
            <person name="Visel A."/>
            <person name="Grigoriev I.V."/>
        </authorList>
    </citation>
    <scope>NUCLEOTIDE SEQUENCE [LARGE SCALE GENOMIC DNA]</scope>
    <source>
        <strain evidence="11 12">NRRL 3301</strain>
    </source>
</reference>
<evidence type="ECO:0000256" key="6">
    <source>
        <dbReference type="ARBA" id="ARBA00023242"/>
    </source>
</evidence>
<dbReference type="SUPFAM" id="SSF52540">
    <property type="entry name" value="P-loop containing nucleoside triphosphate hydrolases"/>
    <property type="match status" value="1"/>
</dbReference>
<evidence type="ECO:0000313" key="11">
    <source>
        <dbReference type="EMBL" id="ORX43578.1"/>
    </source>
</evidence>
<feature type="domain" description="AAA+ ATPase" evidence="10">
    <location>
        <begin position="324"/>
        <end position="481"/>
    </location>
</feature>
<evidence type="ECO:0000256" key="1">
    <source>
        <dbReference type="ARBA" id="ARBA00004123"/>
    </source>
</evidence>
<dbReference type="GO" id="GO:0005524">
    <property type="term" value="F:ATP binding"/>
    <property type="evidence" value="ECO:0007669"/>
    <property type="project" value="UniProtKB-KW"/>
</dbReference>
<dbReference type="EMBL" id="MCGT01000054">
    <property type="protein sequence ID" value="ORX43578.1"/>
    <property type="molecule type" value="Genomic_DNA"/>
</dbReference>
<evidence type="ECO:0000256" key="8">
    <source>
        <dbReference type="ARBA" id="ARBA00043975"/>
    </source>
</evidence>
<keyword evidence="11" id="KW-0378">Hydrolase</keyword>
<feature type="compositionally biased region" description="Basic residues" evidence="9">
    <location>
        <begin position="220"/>
        <end position="233"/>
    </location>
</feature>
<accession>A0A1X2G3C2</accession>
<dbReference type="GO" id="GO:0005634">
    <property type="term" value="C:nucleus"/>
    <property type="evidence" value="ECO:0007669"/>
    <property type="project" value="UniProtKB-SubCell"/>
</dbReference>
<dbReference type="Gene3D" id="3.40.50.300">
    <property type="entry name" value="P-loop containing nucleotide triphosphate hydrolases"/>
    <property type="match status" value="1"/>
</dbReference>
<evidence type="ECO:0000256" key="2">
    <source>
        <dbReference type="ARBA" id="ARBA00022705"/>
    </source>
</evidence>
<evidence type="ECO:0000256" key="7">
    <source>
        <dbReference type="ARBA" id="ARBA00023306"/>
    </source>
</evidence>
<proteinExistence type="inferred from homology"/>
<evidence type="ECO:0000256" key="5">
    <source>
        <dbReference type="ARBA" id="ARBA00023125"/>
    </source>
</evidence>
<dbReference type="InterPro" id="IPR027417">
    <property type="entry name" value="P-loop_NTPase"/>
</dbReference>
<comment type="subcellular location">
    <subcellularLocation>
        <location evidence="1">Nucleus</location>
    </subcellularLocation>
</comment>
<dbReference type="PANTHER" id="PTHR46765:SF1">
    <property type="entry name" value="P-LOOP CONTAINING NUCLEOSIDE TRIPHOSPHATE HYDROLASES SUPERFAMILY PROTEIN"/>
    <property type="match status" value="1"/>
</dbReference>
<dbReference type="InterPro" id="IPR003593">
    <property type="entry name" value="AAA+_ATPase"/>
</dbReference>
<evidence type="ECO:0000313" key="12">
    <source>
        <dbReference type="Proteomes" id="UP000242146"/>
    </source>
</evidence>
<protein>
    <submittedName>
        <fullName evidence="11">P-loop containing nucleoside triphosphate hydrolase protein</fullName>
    </submittedName>
</protein>
<evidence type="ECO:0000256" key="4">
    <source>
        <dbReference type="ARBA" id="ARBA00022840"/>
    </source>
</evidence>
<gene>
    <name evidence="11" type="ORF">DM01DRAFT_1199297</name>
</gene>
<dbReference type="Gene3D" id="1.10.8.60">
    <property type="match status" value="1"/>
</dbReference>
<comment type="caution">
    <text evidence="11">The sequence shown here is derived from an EMBL/GenBank/DDBJ whole genome shotgun (WGS) entry which is preliminary data.</text>
</comment>
<keyword evidence="3" id="KW-0547">Nucleotide-binding</keyword>
<keyword evidence="6" id="KW-0539">Nucleus</keyword>
<feature type="region of interest" description="Disordered" evidence="9">
    <location>
        <begin position="212"/>
        <end position="233"/>
    </location>
</feature>
<dbReference type="CDD" id="cd18140">
    <property type="entry name" value="HLD_clamp_RFC"/>
    <property type="match status" value="1"/>
</dbReference>